<evidence type="ECO:0000313" key="1">
    <source>
        <dbReference type="EMBL" id="TGO89501.1"/>
    </source>
</evidence>
<organism evidence="1 2">
    <name type="scientific">Botrytis porri</name>
    <dbReference type="NCBI Taxonomy" id="87229"/>
    <lineage>
        <taxon>Eukaryota</taxon>
        <taxon>Fungi</taxon>
        <taxon>Dikarya</taxon>
        <taxon>Ascomycota</taxon>
        <taxon>Pezizomycotina</taxon>
        <taxon>Leotiomycetes</taxon>
        <taxon>Helotiales</taxon>
        <taxon>Sclerotiniaceae</taxon>
        <taxon>Botrytis</taxon>
    </lineage>
</organism>
<name>A0A4Z1KYC8_9HELO</name>
<comment type="caution">
    <text evidence="1">The sequence shown here is derived from an EMBL/GenBank/DDBJ whole genome shotgun (WGS) entry which is preliminary data.</text>
</comment>
<keyword evidence="2" id="KW-1185">Reference proteome</keyword>
<dbReference type="AlphaFoldDB" id="A0A4Z1KYC8"/>
<sequence>MLWFDKSNMGDHPLMSCSDIVKVGVASKKCPNECCLNVYTSAASKLKGDSMMCLQIFLGIPD</sequence>
<gene>
    <name evidence="1" type="ORF">BPOR_0106g00090</name>
</gene>
<evidence type="ECO:0000313" key="2">
    <source>
        <dbReference type="Proteomes" id="UP000297280"/>
    </source>
</evidence>
<proteinExistence type="predicted"/>
<dbReference type="Proteomes" id="UP000297280">
    <property type="component" value="Unassembled WGS sequence"/>
</dbReference>
<dbReference type="EMBL" id="PQXO01000106">
    <property type="protein sequence ID" value="TGO89501.1"/>
    <property type="molecule type" value="Genomic_DNA"/>
</dbReference>
<accession>A0A4Z1KYC8</accession>
<protein>
    <submittedName>
        <fullName evidence="1">Uncharacterized protein</fullName>
    </submittedName>
</protein>
<reference evidence="1 2" key="1">
    <citation type="submission" date="2017-12" db="EMBL/GenBank/DDBJ databases">
        <title>Comparative genomics of Botrytis spp.</title>
        <authorList>
            <person name="Valero-Jimenez C.A."/>
            <person name="Tapia P."/>
            <person name="Veloso J."/>
            <person name="Silva-Moreno E."/>
            <person name="Staats M."/>
            <person name="Valdes J.H."/>
            <person name="Van Kan J.A.L."/>
        </authorList>
    </citation>
    <scope>NUCLEOTIDE SEQUENCE [LARGE SCALE GENOMIC DNA]</scope>
    <source>
        <strain evidence="1 2">MUCL3349</strain>
    </source>
</reference>